<dbReference type="PANTHER" id="PTHR43827">
    <property type="entry name" value="2,5-DIKETO-D-GLUCONIC ACID REDUCTASE"/>
    <property type="match status" value="1"/>
</dbReference>
<evidence type="ECO:0000259" key="4">
    <source>
        <dbReference type="Pfam" id="PF00248"/>
    </source>
</evidence>
<dbReference type="InterPro" id="IPR036812">
    <property type="entry name" value="NAD(P)_OxRdtase_dom_sf"/>
</dbReference>
<evidence type="ECO:0000256" key="1">
    <source>
        <dbReference type="ARBA" id="ARBA00007905"/>
    </source>
</evidence>
<evidence type="ECO:0000313" key="6">
    <source>
        <dbReference type="WBParaSite" id="BXY_0646400.1"/>
    </source>
</evidence>
<dbReference type="SUPFAM" id="SSF51430">
    <property type="entry name" value="NAD(P)-linked oxidoreductase"/>
    <property type="match status" value="1"/>
</dbReference>
<keyword evidence="3" id="KW-0560">Oxidoreductase</keyword>
<dbReference type="WBParaSite" id="BXY_0646400.1">
    <property type="protein sequence ID" value="BXY_0646400.1"/>
    <property type="gene ID" value="BXY_0646400"/>
</dbReference>
<dbReference type="AlphaFoldDB" id="A0A1I7S0E0"/>
<comment type="similarity">
    <text evidence="1">Belongs to the aldo/keto reductase family.</text>
</comment>
<dbReference type="GO" id="GO:0016616">
    <property type="term" value="F:oxidoreductase activity, acting on the CH-OH group of donors, NAD or NADP as acceptor"/>
    <property type="evidence" value="ECO:0007669"/>
    <property type="project" value="UniProtKB-ARBA"/>
</dbReference>
<dbReference type="InterPro" id="IPR023210">
    <property type="entry name" value="NADP_OxRdtase_dom"/>
</dbReference>
<organism evidence="5 6">
    <name type="scientific">Bursaphelenchus xylophilus</name>
    <name type="common">Pinewood nematode worm</name>
    <name type="synonym">Aphelenchoides xylophilus</name>
    <dbReference type="NCBI Taxonomy" id="6326"/>
    <lineage>
        <taxon>Eukaryota</taxon>
        <taxon>Metazoa</taxon>
        <taxon>Ecdysozoa</taxon>
        <taxon>Nematoda</taxon>
        <taxon>Chromadorea</taxon>
        <taxon>Rhabditida</taxon>
        <taxon>Tylenchina</taxon>
        <taxon>Tylenchomorpha</taxon>
        <taxon>Aphelenchoidea</taxon>
        <taxon>Aphelenchoididae</taxon>
        <taxon>Bursaphelenchus</taxon>
    </lineage>
</organism>
<dbReference type="InterPro" id="IPR020471">
    <property type="entry name" value="AKR"/>
</dbReference>
<proteinExistence type="inferred from homology"/>
<sequence>MLEVVRHSYVITGRRMKLWPQLAGSTAERGRDLPSTPEELHSANPLNNSVVQALAKKYSKSPAQILLRQLIQRKIAVVPKSANPQRIKENFEIFDFSLKDEDMAELAKLNRNQRLYLQPIFIGHPDDPWKNERK</sequence>
<dbReference type="InterPro" id="IPR018170">
    <property type="entry name" value="Aldo/ket_reductase_CS"/>
</dbReference>
<protein>
    <submittedName>
        <fullName evidence="6">Aldo_ket_red domain-containing protein</fullName>
    </submittedName>
</protein>
<reference evidence="6" key="1">
    <citation type="submission" date="2016-11" db="UniProtKB">
        <authorList>
            <consortium name="WormBaseParasite"/>
        </authorList>
    </citation>
    <scope>IDENTIFICATION</scope>
</reference>
<evidence type="ECO:0000313" key="5">
    <source>
        <dbReference type="Proteomes" id="UP000095284"/>
    </source>
</evidence>
<evidence type="ECO:0000256" key="3">
    <source>
        <dbReference type="ARBA" id="ARBA00023002"/>
    </source>
</evidence>
<dbReference type="Pfam" id="PF00248">
    <property type="entry name" value="Aldo_ket_red"/>
    <property type="match status" value="1"/>
</dbReference>
<keyword evidence="2" id="KW-0521">NADP</keyword>
<dbReference type="PANTHER" id="PTHR43827:SF3">
    <property type="entry name" value="NADP-DEPENDENT OXIDOREDUCTASE DOMAIN-CONTAINING PROTEIN"/>
    <property type="match status" value="1"/>
</dbReference>
<feature type="domain" description="NADP-dependent oxidoreductase" evidence="4">
    <location>
        <begin position="42"/>
        <end position="110"/>
    </location>
</feature>
<dbReference type="Gene3D" id="3.20.20.100">
    <property type="entry name" value="NADP-dependent oxidoreductase domain"/>
    <property type="match status" value="1"/>
</dbReference>
<dbReference type="PROSITE" id="PS00063">
    <property type="entry name" value="ALDOKETO_REDUCTASE_3"/>
    <property type="match status" value="1"/>
</dbReference>
<accession>A0A1I7S0E0</accession>
<evidence type="ECO:0000256" key="2">
    <source>
        <dbReference type="ARBA" id="ARBA00022857"/>
    </source>
</evidence>
<dbReference type="Proteomes" id="UP000095284">
    <property type="component" value="Unplaced"/>
</dbReference>
<name>A0A1I7S0E0_BURXY</name>